<reference evidence="1 2" key="1">
    <citation type="submission" date="2019-07" db="EMBL/GenBank/DDBJ databases">
        <title>Genome assembly of two rare yeast pathogens: Diutina rugosa and Trichomonascus ciferrii.</title>
        <authorList>
            <person name="Mixao V."/>
            <person name="Saus E."/>
            <person name="Hansen A."/>
            <person name="Lass-Flor C."/>
            <person name="Gabaldon T."/>
        </authorList>
    </citation>
    <scope>NUCLEOTIDE SEQUENCE [LARGE SCALE GENOMIC DNA]</scope>
    <source>
        <strain evidence="1 2">CBS 613</strain>
    </source>
</reference>
<organism evidence="1 2">
    <name type="scientific">Diutina rugosa</name>
    <name type="common">Yeast</name>
    <name type="synonym">Candida rugosa</name>
    <dbReference type="NCBI Taxonomy" id="5481"/>
    <lineage>
        <taxon>Eukaryota</taxon>
        <taxon>Fungi</taxon>
        <taxon>Dikarya</taxon>
        <taxon>Ascomycota</taxon>
        <taxon>Saccharomycotina</taxon>
        <taxon>Pichiomycetes</taxon>
        <taxon>Debaryomycetaceae</taxon>
        <taxon>Diutina</taxon>
    </lineage>
</organism>
<dbReference type="OrthoDB" id="4085867at2759"/>
<dbReference type="InterPro" id="IPR014841">
    <property type="entry name" value="Rad33"/>
</dbReference>
<dbReference type="RefSeq" id="XP_034014041.1">
    <property type="nucleotide sequence ID" value="XM_034153677.1"/>
</dbReference>
<dbReference type="GeneID" id="54779816"/>
<accession>A0A642UVM0</accession>
<dbReference type="AlphaFoldDB" id="A0A642UVM0"/>
<gene>
    <name evidence="1" type="ORF">DIURU_001163</name>
</gene>
<name>A0A642UVM0_DIURU</name>
<dbReference type="Proteomes" id="UP000449547">
    <property type="component" value="Unassembled WGS sequence"/>
</dbReference>
<evidence type="ECO:0000313" key="2">
    <source>
        <dbReference type="Proteomes" id="UP000449547"/>
    </source>
</evidence>
<comment type="caution">
    <text evidence="1">The sequence shown here is derived from an EMBL/GenBank/DDBJ whole genome shotgun (WGS) entry which is preliminary data.</text>
</comment>
<sequence length="203" mass="23040">MGRSNGLKVSSQWDETDPSIEDEILEAYSELAGEEDLHLNQLEELFHRLQIPGCFTRQLLQSVDQFYAILDSGASINLKDTSHLMVVFMVQNLTITDPQVTSIHECLDIVDIDKLLTRGTKLIKFRDNYQHITDTWRLFGCKENDTLTIPQLQKIKEELNVEVSDQMLIDMVSCGKEFNFEGACVGILTFGEILGKLGELDAR</sequence>
<proteinExistence type="predicted"/>
<keyword evidence="2" id="KW-1185">Reference proteome</keyword>
<dbReference type="OMA" id="TRDITEC"/>
<dbReference type="Pfam" id="PF08730">
    <property type="entry name" value="Rad33"/>
    <property type="match status" value="1"/>
</dbReference>
<dbReference type="VEuPathDB" id="FungiDB:DIURU_001163"/>
<evidence type="ECO:0000313" key="1">
    <source>
        <dbReference type="EMBL" id="KAA8906221.1"/>
    </source>
</evidence>
<dbReference type="EMBL" id="SWFT01000036">
    <property type="protein sequence ID" value="KAA8906221.1"/>
    <property type="molecule type" value="Genomic_DNA"/>
</dbReference>
<protein>
    <submittedName>
        <fullName evidence="1">Uncharacterized protein</fullName>
    </submittedName>
</protein>